<dbReference type="InterPro" id="IPR036047">
    <property type="entry name" value="F-box-like_dom_sf"/>
</dbReference>
<reference evidence="3 4" key="1">
    <citation type="submission" date="2017-09" db="EMBL/GenBank/DDBJ databases">
        <authorList>
            <consortium name="International Durum Wheat Genome Sequencing Consortium (IDWGSC)"/>
            <person name="Milanesi L."/>
        </authorList>
    </citation>
    <scope>NUCLEOTIDE SEQUENCE [LARGE SCALE GENOMIC DNA]</scope>
    <source>
        <strain evidence="4">cv. Svevo</strain>
    </source>
</reference>
<feature type="domain" description="F-box" evidence="2">
    <location>
        <begin position="6"/>
        <end position="45"/>
    </location>
</feature>
<organism evidence="3 4">
    <name type="scientific">Triticum turgidum subsp. durum</name>
    <name type="common">Durum wheat</name>
    <name type="synonym">Triticum durum</name>
    <dbReference type="NCBI Taxonomy" id="4567"/>
    <lineage>
        <taxon>Eukaryota</taxon>
        <taxon>Viridiplantae</taxon>
        <taxon>Streptophyta</taxon>
        <taxon>Embryophyta</taxon>
        <taxon>Tracheophyta</taxon>
        <taxon>Spermatophyta</taxon>
        <taxon>Magnoliopsida</taxon>
        <taxon>Liliopsida</taxon>
        <taxon>Poales</taxon>
        <taxon>Poaceae</taxon>
        <taxon>BOP clade</taxon>
        <taxon>Pooideae</taxon>
        <taxon>Triticodae</taxon>
        <taxon>Triticeae</taxon>
        <taxon>Triticinae</taxon>
        <taxon>Triticum</taxon>
    </lineage>
</organism>
<evidence type="ECO:0000313" key="4">
    <source>
        <dbReference type="Proteomes" id="UP000324705"/>
    </source>
</evidence>
<name>A0A9R0YE41_TRITD</name>
<dbReference type="Pfam" id="PF00646">
    <property type="entry name" value="F-box"/>
    <property type="match status" value="1"/>
</dbReference>
<dbReference type="AlphaFoldDB" id="A0A9R0YE41"/>
<dbReference type="SUPFAM" id="SSF81383">
    <property type="entry name" value="F-box domain"/>
    <property type="match status" value="1"/>
</dbReference>
<gene>
    <name evidence="3" type="ORF">TRITD_6Bv1G017010</name>
</gene>
<dbReference type="Proteomes" id="UP000324705">
    <property type="component" value="Chromosome 6B"/>
</dbReference>
<feature type="region of interest" description="Disordered" evidence="1">
    <location>
        <begin position="111"/>
        <end position="187"/>
    </location>
</feature>
<dbReference type="PANTHER" id="PTHR32133">
    <property type="entry name" value="OS07G0120400 PROTEIN"/>
    <property type="match status" value="1"/>
</dbReference>
<evidence type="ECO:0000259" key="2">
    <source>
        <dbReference type="Pfam" id="PF00646"/>
    </source>
</evidence>
<dbReference type="PANTHER" id="PTHR32133:SF348">
    <property type="entry name" value="F-BOX DOMAIN-CONTAINING PROTEIN"/>
    <property type="match status" value="1"/>
</dbReference>
<feature type="compositionally biased region" description="Basic and acidic residues" evidence="1">
    <location>
        <begin position="88"/>
        <end position="98"/>
    </location>
</feature>
<feature type="compositionally biased region" description="Low complexity" evidence="1">
    <location>
        <begin position="117"/>
        <end position="164"/>
    </location>
</feature>
<dbReference type="InterPro" id="IPR001810">
    <property type="entry name" value="F-box_dom"/>
</dbReference>
<keyword evidence="4" id="KW-1185">Reference proteome</keyword>
<feature type="region of interest" description="Disordered" evidence="1">
    <location>
        <begin position="75"/>
        <end position="98"/>
    </location>
</feature>
<protein>
    <recommendedName>
        <fullName evidence="2">F-box domain-containing protein</fullName>
    </recommendedName>
</protein>
<accession>A0A9R0YE41</accession>
<dbReference type="Gramene" id="TRITD6Bv1G017010.2">
    <property type="protein sequence ID" value="TRITD6Bv1G017010.2"/>
    <property type="gene ID" value="TRITD6Bv1G017010"/>
</dbReference>
<sequence length="249" mass="27397">MAPLIDDVTAEILLRLPPDEPEHLFRAALVCKPWPRILCDPGFLRRYRAFHGAPPLLGLLHRLRVIDGDAPARFASTTSAPDFPHPSSDGRRTRPLDCRHGRVLVRMLEHEDMDYLSRTPSPETDTPSPRRTSSGSSSPRRCSAPPTAATTSTATAARSGCSSSPPMTTRTPYARVSTRRRRGLGASRCASTTVVHALQSTCEREKYIDATTHPISTLSEAPLSEMQSTSRFGWVTQSSSMTWARTAYP</sequence>
<evidence type="ECO:0000313" key="3">
    <source>
        <dbReference type="EMBL" id="VAI53727.1"/>
    </source>
</evidence>
<proteinExistence type="predicted"/>
<evidence type="ECO:0000256" key="1">
    <source>
        <dbReference type="SAM" id="MobiDB-lite"/>
    </source>
</evidence>
<dbReference type="EMBL" id="LT934122">
    <property type="protein sequence ID" value="VAI53727.1"/>
    <property type="molecule type" value="Genomic_DNA"/>
</dbReference>